<dbReference type="Pfam" id="PF09954">
    <property type="entry name" value="DUF2188"/>
    <property type="match status" value="1"/>
</dbReference>
<organism evidence="1 2">
    <name type="scientific">Alteribacter keqinensis</name>
    <dbReference type="NCBI Taxonomy" id="2483800"/>
    <lineage>
        <taxon>Bacteria</taxon>
        <taxon>Bacillati</taxon>
        <taxon>Bacillota</taxon>
        <taxon>Bacilli</taxon>
        <taxon>Bacillales</taxon>
        <taxon>Bacillaceae</taxon>
        <taxon>Alteribacter</taxon>
    </lineage>
</organism>
<name>A0A3M7TVS3_9BACI</name>
<dbReference type="Proteomes" id="UP000278746">
    <property type="component" value="Unassembled WGS sequence"/>
</dbReference>
<accession>A0A3M7TVS3</accession>
<dbReference type="AlphaFoldDB" id="A0A3M7TVS3"/>
<dbReference type="InterPro" id="IPR018691">
    <property type="entry name" value="DUF2188"/>
</dbReference>
<dbReference type="OrthoDB" id="8858565at2"/>
<reference evidence="1 2" key="1">
    <citation type="submission" date="2018-10" db="EMBL/GenBank/DDBJ databases">
        <title>Bacillus Keqinensis sp. nov., a moderately halophilic bacterium isolated from a saline-alkaline lake.</title>
        <authorList>
            <person name="Wang H."/>
        </authorList>
    </citation>
    <scope>NUCLEOTIDE SEQUENCE [LARGE SCALE GENOMIC DNA]</scope>
    <source>
        <strain evidence="1 2">KQ-3</strain>
    </source>
</reference>
<gene>
    <name evidence="1" type="ORF">EBO34_00420</name>
</gene>
<keyword evidence="2" id="KW-1185">Reference proteome</keyword>
<evidence type="ECO:0000313" key="1">
    <source>
        <dbReference type="EMBL" id="RNA68475.1"/>
    </source>
</evidence>
<proteinExistence type="predicted"/>
<protein>
    <submittedName>
        <fullName evidence="1">DUF2188 domain-containing protein</fullName>
    </submittedName>
</protein>
<comment type="caution">
    <text evidence="1">The sequence shown here is derived from an EMBL/GenBank/DDBJ whole genome shotgun (WGS) entry which is preliminary data.</text>
</comment>
<dbReference type="RefSeq" id="WP_122896000.1">
    <property type="nucleotide sequence ID" value="NZ_RHIB01000001.1"/>
</dbReference>
<dbReference type="EMBL" id="RHIB01000001">
    <property type="protein sequence ID" value="RNA68475.1"/>
    <property type="molecule type" value="Genomic_DNA"/>
</dbReference>
<evidence type="ECO:0000313" key="2">
    <source>
        <dbReference type="Proteomes" id="UP000278746"/>
    </source>
</evidence>
<sequence>MPWTKNDYPDSMKNLDDPIREKAIEIANSLLEDGYEEGRAIPIAIDEAKKVGQKSDVTYHVSPVDGNDGWEVKKEGADRAVNRYDRKQDALHRADELIDSQNARIIIHRQDGSVQETKKANE</sequence>